<keyword evidence="1" id="KW-0472">Membrane</keyword>
<evidence type="ECO:0000313" key="2">
    <source>
        <dbReference type="EMBL" id="OZC03142.1"/>
    </source>
</evidence>
<keyword evidence="1" id="KW-0812">Transmembrane</keyword>
<organism evidence="2 3">
    <name type="scientific">Rubricoccus marinus</name>
    <dbReference type="NCBI Taxonomy" id="716817"/>
    <lineage>
        <taxon>Bacteria</taxon>
        <taxon>Pseudomonadati</taxon>
        <taxon>Rhodothermota</taxon>
        <taxon>Rhodothermia</taxon>
        <taxon>Rhodothermales</taxon>
        <taxon>Rubricoccaceae</taxon>
        <taxon>Rubricoccus</taxon>
    </lineage>
</organism>
<keyword evidence="3" id="KW-1185">Reference proteome</keyword>
<dbReference type="InParanoid" id="A0A259TZG3"/>
<dbReference type="RefSeq" id="WP_094548185.1">
    <property type="nucleotide sequence ID" value="NZ_MQWB01000001.1"/>
</dbReference>
<evidence type="ECO:0000256" key="1">
    <source>
        <dbReference type="SAM" id="Phobius"/>
    </source>
</evidence>
<evidence type="ECO:0000313" key="3">
    <source>
        <dbReference type="Proteomes" id="UP000216446"/>
    </source>
</evidence>
<name>A0A259TZG3_9BACT</name>
<reference evidence="2 3" key="1">
    <citation type="submission" date="2016-11" db="EMBL/GenBank/DDBJ databases">
        <title>Study of marine rhodopsin-containing bacteria.</title>
        <authorList>
            <person name="Yoshizawa S."/>
            <person name="Kumagai Y."/>
            <person name="Kogure K."/>
        </authorList>
    </citation>
    <scope>NUCLEOTIDE SEQUENCE [LARGE SCALE GENOMIC DNA]</scope>
    <source>
        <strain evidence="2 3">SG-29</strain>
    </source>
</reference>
<dbReference type="EMBL" id="MQWB01000001">
    <property type="protein sequence ID" value="OZC03142.1"/>
    <property type="molecule type" value="Genomic_DNA"/>
</dbReference>
<proteinExistence type="predicted"/>
<dbReference type="Proteomes" id="UP000216446">
    <property type="component" value="Unassembled WGS sequence"/>
</dbReference>
<keyword evidence="1" id="KW-1133">Transmembrane helix</keyword>
<dbReference type="AlphaFoldDB" id="A0A259TZG3"/>
<accession>A0A259TZG3</accession>
<sequence>MPFWTLRLVASAGVIALLGRLPETPSEAFVLSLGVCLLAFGGLLIADTLPRLRRTRRAHHA</sequence>
<comment type="caution">
    <text evidence="2">The sequence shown here is derived from an EMBL/GenBank/DDBJ whole genome shotgun (WGS) entry which is preliminary data.</text>
</comment>
<protein>
    <submittedName>
        <fullName evidence="2">Uncharacterized protein</fullName>
    </submittedName>
</protein>
<gene>
    <name evidence="2" type="ORF">BSZ36_09250</name>
</gene>
<feature type="transmembrane region" description="Helical" evidence="1">
    <location>
        <begin position="28"/>
        <end position="49"/>
    </location>
</feature>